<evidence type="ECO:0000313" key="2">
    <source>
        <dbReference type="Proteomes" id="UP000265520"/>
    </source>
</evidence>
<dbReference type="AlphaFoldDB" id="A0A392P0E3"/>
<keyword evidence="2" id="KW-1185">Reference proteome</keyword>
<proteinExistence type="predicted"/>
<accession>A0A392P0E3</accession>
<reference evidence="1 2" key="1">
    <citation type="journal article" date="2018" name="Front. Plant Sci.">
        <title>Red Clover (Trifolium pratense) and Zigzag Clover (T. medium) - A Picture of Genomic Similarities and Differences.</title>
        <authorList>
            <person name="Dluhosova J."/>
            <person name="Istvanek J."/>
            <person name="Nedelnik J."/>
            <person name="Repkova J."/>
        </authorList>
    </citation>
    <scope>NUCLEOTIDE SEQUENCE [LARGE SCALE GENOMIC DNA]</scope>
    <source>
        <strain evidence="2">cv. 10/8</strain>
        <tissue evidence="1">Leaf</tissue>
    </source>
</reference>
<organism evidence="1 2">
    <name type="scientific">Trifolium medium</name>
    <dbReference type="NCBI Taxonomy" id="97028"/>
    <lineage>
        <taxon>Eukaryota</taxon>
        <taxon>Viridiplantae</taxon>
        <taxon>Streptophyta</taxon>
        <taxon>Embryophyta</taxon>
        <taxon>Tracheophyta</taxon>
        <taxon>Spermatophyta</taxon>
        <taxon>Magnoliopsida</taxon>
        <taxon>eudicotyledons</taxon>
        <taxon>Gunneridae</taxon>
        <taxon>Pentapetalae</taxon>
        <taxon>rosids</taxon>
        <taxon>fabids</taxon>
        <taxon>Fabales</taxon>
        <taxon>Fabaceae</taxon>
        <taxon>Papilionoideae</taxon>
        <taxon>50 kb inversion clade</taxon>
        <taxon>NPAAA clade</taxon>
        <taxon>Hologalegina</taxon>
        <taxon>IRL clade</taxon>
        <taxon>Trifolieae</taxon>
        <taxon>Trifolium</taxon>
    </lineage>
</organism>
<evidence type="ECO:0000313" key="1">
    <source>
        <dbReference type="EMBL" id="MCI05511.1"/>
    </source>
</evidence>
<comment type="caution">
    <text evidence="1">The sequence shown here is derived from an EMBL/GenBank/DDBJ whole genome shotgun (WGS) entry which is preliminary data.</text>
</comment>
<name>A0A392P0E3_9FABA</name>
<protein>
    <submittedName>
        <fullName evidence="1">Ribonuclease II chloroplastic/mitochondrial-like</fullName>
    </submittedName>
</protein>
<sequence length="49" mass="5495">MAVFSYPRVGFQATAWVSVGTQIGDEVVVKVEESHPRDDIIYVKEVARD</sequence>
<dbReference type="EMBL" id="LXQA010058911">
    <property type="protein sequence ID" value="MCI05511.1"/>
    <property type="molecule type" value="Genomic_DNA"/>
</dbReference>
<dbReference type="Proteomes" id="UP000265520">
    <property type="component" value="Unassembled WGS sequence"/>
</dbReference>